<accession>A0ABR1GST9</accession>
<gene>
    <name evidence="1" type="ORF">QQX98_009257</name>
</gene>
<proteinExistence type="predicted"/>
<comment type="caution">
    <text evidence="1">The sequence shown here is derived from an EMBL/GenBank/DDBJ whole genome shotgun (WGS) entry which is preliminary data.</text>
</comment>
<organism evidence="1 2">
    <name type="scientific">Neonectria punicea</name>
    <dbReference type="NCBI Taxonomy" id="979145"/>
    <lineage>
        <taxon>Eukaryota</taxon>
        <taxon>Fungi</taxon>
        <taxon>Dikarya</taxon>
        <taxon>Ascomycota</taxon>
        <taxon>Pezizomycotina</taxon>
        <taxon>Sordariomycetes</taxon>
        <taxon>Hypocreomycetidae</taxon>
        <taxon>Hypocreales</taxon>
        <taxon>Nectriaceae</taxon>
        <taxon>Neonectria</taxon>
    </lineage>
</organism>
<evidence type="ECO:0000313" key="1">
    <source>
        <dbReference type="EMBL" id="KAK7408552.1"/>
    </source>
</evidence>
<name>A0ABR1GST9_9HYPO</name>
<keyword evidence="2" id="KW-1185">Reference proteome</keyword>
<protein>
    <submittedName>
        <fullName evidence="1">Uncharacterized protein</fullName>
    </submittedName>
</protein>
<dbReference type="Proteomes" id="UP001498476">
    <property type="component" value="Unassembled WGS sequence"/>
</dbReference>
<dbReference type="EMBL" id="JAZAVJ010000182">
    <property type="protein sequence ID" value="KAK7408552.1"/>
    <property type="molecule type" value="Genomic_DNA"/>
</dbReference>
<reference evidence="1 2" key="1">
    <citation type="journal article" date="2025" name="Microbiol. Resour. Announc.">
        <title>Draft genome sequences for Neonectria magnoliae and Neonectria punicea, canker pathogens of Liriodendron tulipifera and Acer saccharum in West Virginia.</title>
        <authorList>
            <person name="Petronek H.M."/>
            <person name="Kasson M.T."/>
            <person name="Metheny A.M."/>
            <person name="Stauder C.M."/>
            <person name="Lovett B."/>
            <person name="Lynch S.C."/>
            <person name="Garnas J.R."/>
            <person name="Kasson L.R."/>
            <person name="Stajich J.E."/>
        </authorList>
    </citation>
    <scope>NUCLEOTIDE SEQUENCE [LARGE SCALE GENOMIC DNA]</scope>
    <source>
        <strain evidence="1 2">NRRL 64653</strain>
    </source>
</reference>
<sequence>MLNRLSVEQSDTPPLVPLLSVLNGKIIPGFPMSKSQLENLGGEDTDRILTGLGIVGVGAFPIEMRRRIIALKWVQSCSAI</sequence>
<evidence type="ECO:0000313" key="2">
    <source>
        <dbReference type="Proteomes" id="UP001498476"/>
    </source>
</evidence>